<gene>
    <name evidence="8" type="ORF">VNO77_05212</name>
</gene>
<dbReference type="GO" id="GO:0008270">
    <property type="term" value="F:zinc ion binding"/>
    <property type="evidence" value="ECO:0007669"/>
    <property type="project" value="UniProtKB-KW"/>
</dbReference>
<organism evidence="8 9">
    <name type="scientific">Canavalia gladiata</name>
    <name type="common">Sword bean</name>
    <name type="synonym">Dolichos gladiatus</name>
    <dbReference type="NCBI Taxonomy" id="3824"/>
    <lineage>
        <taxon>Eukaryota</taxon>
        <taxon>Viridiplantae</taxon>
        <taxon>Streptophyta</taxon>
        <taxon>Embryophyta</taxon>
        <taxon>Tracheophyta</taxon>
        <taxon>Spermatophyta</taxon>
        <taxon>Magnoliopsida</taxon>
        <taxon>eudicotyledons</taxon>
        <taxon>Gunneridae</taxon>
        <taxon>Pentapetalae</taxon>
        <taxon>rosids</taxon>
        <taxon>fabids</taxon>
        <taxon>Fabales</taxon>
        <taxon>Fabaceae</taxon>
        <taxon>Papilionoideae</taxon>
        <taxon>50 kb inversion clade</taxon>
        <taxon>NPAAA clade</taxon>
        <taxon>indigoferoid/millettioid clade</taxon>
        <taxon>Phaseoleae</taxon>
        <taxon>Canavalia</taxon>
    </lineage>
</organism>
<dbReference type="Proteomes" id="UP001367508">
    <property type="component" value="Unassembled WGS sequence"/>
</dbReference>
<name>A0AAN9N4G6_CANGL</name>
<evidence type="ECO:0000313" key="8">
    <source>
        <dbReference type="EMBL" id="KAK7363083.1"/>
    </source>
</evidence>
<evidence type="ECO:0000256" key="4">
    <source>
        <dbReference type="ARBA" id="ARBA00022771"/>
    </source>
</evidence>
<protein>
    <recommendedName>
        <fullName evidence="2">RING-type E3 ubiquitin transferase</fullName>
        <ecNumber evidence="2">2.3.2.27</ecNumber>
    </recommendedName>
</protein>
<dbReference type="PANTHER" id="PTHR15710:SF77">
    <property type="entry name" value="RING-H2 FINGER PROTEIN ATL21B"/>
    <property type="match status" value="1"/>
</dbReference>
<dbReference type="GO" id="GO:0061630">
    <property type="term" value="F:ubiquitin protein ligase activity"/>
    <property type="evidence" value="ECO:0007669"/>
    <property type="project" value="UniProtKB-EC"/>
</dbReference>
<dbReference type="EC" id="2.3.2.27" evidence="2"/>
<comment type="caution">
    <text evidence="8">The sequence shown here is derived from an EMBL/GenBank/DDBJ whole genome shotgun (WGS) entry which is preliminary data.</text>
</comment>
<keyword evidence="3" id="KW-0479">Metal-binding</keyword>
<accession>A0AAN9N4G6</accession>
<keyword evidence="9" id="KW-1185">Reference proteome</keyword>
<dbReference type="InterPro" id="IPR001841">
    <property type="entry name" value="Znf_RING"/>
</dbReference>
<dbReference type="PROSITE" id="PS50089">
    <property type="entry name" value="ZF_RING_2"/>
    <property type="match status" value="1"/>
</dbReference>
<keyword evidence="5" id="KW-0862">Zinc</keyword>
<dbReference type="SUPFAM" id="SSF57850">
    <property type="entry name" value="RING/U-box"/>
    <property type="match status" value="1"/>
</dbReference>
<evidence type="ECO:0000256" key="5">
    <source>
        <dbReference type="ARBA" id="ARBA00022833"/>
    </source>
</evidence>
<evidence type="ECO:0000256" key="2">
    <source>
        <dbReference type="ARBA" id="ARBA00012483"/>
    </source>
</evidence>
<feature type="domain" description="RING-type" evidence="7">
    <location>
        <begin position="186"/>
        <end position="234"/>
    </location>
</feature>
<dbReference type="SMART" id="SM00744">
    <property type="entry name" value="RINGv"/>
    <property type="match status" value="1"/>
</dbReference>
<dbReference type="SMART" id="SM00184">
    <property type="entry name" value="RING"/>
    <property type="match status" value="1"/>
</dbReference>
<dbReference type="EMBL" id="JAYMYQ010000001">
    <property type="protein sequence ID" value="KAK7363083.1"/>
    <property type="molecule type" value="Genomic_DNA"/>
</dbReference>
<evidence type="ECO:0000313" key="9">
    <source>
        <dbReference type="Proteomes" id="UP001367508"/>
    </source>
</evidence>
<evidence type="ECO:0000259" key="7">
    <source>
        <dbReference type="PROSITE" id="PS50089"/>
    </source>
</evidence>
<dbReference type="GO" id="GO:0005737">
    <property type="term" value="C:cytoplasm"/>
    <property type="evidence" value="ECO:0007669"/>
    <property type="project" value="TreeGrafter"/>
</dbReference>
<proteinExistence type="predicted"/>
<dbReference type="InterPro" id="IPR013083">
    <property type="entry name" value="Znf_RING/FYVE/PHD"/>
</dbReference>
<dbReference type="Gene3D" id="3.30.40.10">
    <property type="entry name" value="Zinc/RING finger domain, C3HC4 (zinc finger)"/>
    <property type="match status" value="1"/>
</dbReference>
<evidence type="ECO:0000256" key="1">
    <source>
        <dbReference type="ARBA" id="ARBA00000900"/>
    </source>
</evidence>
<dbReference type="PANTHER" id="PTHR15710">
    <property type="entry name" value="E3 UBIQUITIN-PROTEIN LIGASE PRAJA"/>
    <property type="match status" value="1"/>
</dbReference>
<dbReference type="Pfam" id="PF13639">
    <property type="entry name" value="zf-RING_2"/>
    <property type="match status" value="1"/>
</dbReference>
<sequence length="242" mass="28422">MFNMTNAEERIARCYVRVCKTDLTDAKPRNRDFFRFVVTATIRCFSNYFWRPRFMTAFTLFQTSVVINCKDFFQDNEDLLRRYIPNLQSSPFFTSECIDQMTQRIIILVHRLFDAENLSSHDSESADSQHQELALTLDIVLDLQVDGEFEEMERSTIEEYTEQCVMVPASDKAIQSLQTFNLPPQCSICMNKFYTVENEKDEDFNLSLLPCGHVFHHQCIVKWLQISRTCPLCRYPVPTVKD</sequence>
<dbReference type="AlphaFoldDB" id="A0AAN9N4G6"/>
<evidence type="ECO:0000256" key="3">
    <source>
        <dbReference type="ARBA" id="ARBA00022723"/>
    </source>
</evidence>
<keyword evidence="4 6" id="KW-0863">Zinc-finger</keyword>
<reference evidence="8 9" key="1">
    <citation type="submission" date="2024-01" db="EMBL/GenBank/DDBJ databases">
        <title>The genomes of 5 underutilized Papilionoideae crops provide insights into root nodulation and disease resistanc.</title>
        <authorList>
            <person name="Jiang F."/>
        </authorList>
    </citation>
    <scope>NUCLEOTIDE SEQUENCE [LARGE SCALE GENOMIC DNA]</scope>
    <source>
        <strain evidence="8">LVBAO_FW01</strain>
        <tissue evidence="8">Leaves</tissue>
    </source>
</reference>
<evidence type="ECO:0000256" key="6">
    <source>
        <dbReference type="PROSITE-ProRule" id="PRU00175"/>
    </source>
</evidence>
<dbReference type="InterPro" id="IPR011016">
    <property type="entry name" value="Znf_RING-CH"/>
</dbReference>
<comment type="catalytic activity">
    <reaction evidence="1">
        <text>S-ubiquitinyl-[E2 ubiquitin-conjugating enzyme]-L-cysteine + [acceptor protein]-L-lysine = [E2 ubiquitin-conjugating enzyme]-L-cysteine + N(6)-ubiquitinyl-[acceptor protein]-L-lysine.</text>
        <dbReference type="EC" id="2.3.2.27"/>
    </reaction>
</comment>
<dbReference type="GO" id="GO:0016567">
    <property type="term" value="P:protein ubiquitination"/>
    <property type="evidence" value="ECO:0007669"/>
    <property type="project" value="TreeGrafter"/>
</dbReference>